<gene>
    <name evidence="3" type="ORF">GJV78_14800</name>
</gene>
<dbReference type="Gene3D" id="1.10.10.10">
    <property type="entry name" value="Winged helix-like DNA-binding domain superfamily/Winged helix DNA-binding domain"/>
    <property type="match status" value="1"/>
</dbReference>
<dbReference type="EMBL" id="WMJZ01000020">
    <property type="protein sequence ID" value="MTH47503.1"/>
    <property type="molecule type" value="Genomic_DNA"/>
</dbReference>
<feature type="domain" description="HTH Mu-type" evidence="2">
    <location>
        <begin position="1"/>
        <end position="70"/>
    </location>
</feature>
<dbReference type="OrthoDB" id="5676324at2"/>
<dbReference type="InterPro" id="IPR036397">
    <property type="entry name" value="RNaseH_sf"/>
</dbReference>
<proteinExistence type="predicted"/>
<dbReference type="RefSeq" id="WP_155109071.1">
    <property type="nucleotide sequence ID" value="NZ_WMJZ01000020.1"/>
</dbReference>
<feature type="domain" description="Integrase catalytic" evidence="1">
    <location>
        <begin position="297"/>
        <end position="472"/>
    </location>
</feature>
<dbReference type="SUPFAM" id="SSF50610">
    <property type="entry name" value="mu transposase, C-terminal domain"/>
    <property type="match status" value="1"/>
</dbReference>
<dbReference type="InterPro" id="IPR015378">
    <property type="entry name" value="Transposase-like_Mu_C"/>
</dbReference>
<dbReference type="Pfam" id="PF02316">
    <property type="entry name" value="HTH_Tnp_Mu_1"/>
    <property type="match status" value="1"/>
</dbReference>
<dbReference type="InterPro" id="IPR036388">
    <property type="entry name" value="WH-like_DNA-bd_sf"/>
</dbReference>
<dbReference type="PROSITE" id="PS50994">
    <property type="entry name" value="INTEGRASE"/>
    <property type="match status" value="1"/>
</dbReference>
<reference evidence="3 4" key="1">
    <citation type="submission" date="2019-11" db="EMBL/GenBank/DDBJ databases">
        <title>Escherichia alba sp. nov. isolated from the gut of plastic-eating superworms Zophobas atratus.</title>
        <authorList>
            <person name="Yang Y."/>
        </authorList>
    </citation>
    <scope>NUCLEOTIDE SEQUENCE [LARGE SCALE GENOMIC DNA]</scope>
    <source>
        <strain evidence="4">BIT-B35</strain>
    </source>
</reference>
<dbReference type="InterPro" id="IPR009004">
    <property type="entry name" value="Transposase_Mu_C"/>
</dbReference>
<dbReference type="Pfam" id="PF09299">
    <property type="entry name" value="Mu-transpos_C"/>
    <property type="match status" value="1"/>
</dbReference>
<dbReference type="InterPro" id="IPR001584">
    <property type="entry name" value="Integrase_cat-core"/>
</dbReference>
<dbReference type="InterPro" id="IPR009061">
    <property type="entry name" value="DNA-bd_dom_put_sf"/>
</dbReference>
<accession>A0A6L6IRR6</accession>
<dbReference type="GO" id="GO:0015074">
    <property type="term" value="P:DNA integration"/>
    <property type="evidence" value="ECO:0007669"/>
    <property type="project" value="InterPro"/>
</dbReference>
<dbReference type="Gene3D" id="3.30.420.10">
    <property type="entry name" value="Ribonuclease H-like superfamily/Ribonuclease H"/>
    <property type="match status" value="1"/>
</dbReference>
<dbReference type="SUPFAM" id="SSF53098">
    <property type="entry name" value="Ribonuclease H-like"/>
    <property type="match status" value="1"/>
</dbReference>
<comment type="caution">
    <text evidence="3">The sequence shown here is derived from an EMBL/GenBank/DDBJ whole genome shotgun (WGS) entry which is preliminary data.</text>
</comment>
<evidence type="ECO:0000313" key="3">
    <source>
        <dbReference type="EMBL" id="MTH47503.1"/>
    </source>
</evidence>
<evidence type="ECO:0000259" key="1">
    <source>
        <dbReference type="PROSITE" id="PS50994"/>
    </source>
</evidence>
<dbReference type="SUPFAM" id="SSF46955">
    <property type="entry name" value="Putative DNA-binding domain"/>
    <property type="match status" value="1"/>
</dbReference>
<dbReference type="InterPro" id="IPR012337">
    <property type="entry name" value="RNaseH-like_sf"/>
</dbReference>
<evidence type="ECO:0000259" key="2">
    <source>
        <dbReference type="PROSITE" id="PS51702"/>
    </source>
</evidence>
<organism evidence="3 4">
    <name type="scientific">Intestinirhabdus alba</name>
    <dbReference type="NCBI Taxonomy" id="2899544"/>
    <lineage>
        <taxon>Bacteria</taxon>
        <taxon>Pseudomonadati</taxon>
        <taxon>Pseudomonadota</taxon>
        <taxon>Gammaproteobacteria</taxon>
        <taxon>Enterobacterales</taxon>
        <taxon>Enterobacteriaceae</taxon>
        <taxon>Intestinirhabdus</taxon>
    </lineage>
</organism>
<dbReference type="InterPro" id="IPR003314">
    <property type="entry name" value="Mu-type_HTH"/>
</dbReference>
<name>A0A6L6IRR6_9ENTR</name>
<dbReference type="PROSITE" id="PS51702">
    <property type="entry name" value="HTH_MU"/>
    <property type="match status" value="1"/>
</dbReference>
<sequence>MNIWLTAKESVGLPGLPGTEHNIRNSLNKRAGENELLRRRRSGTKAFEYHVDCLPAEAQEVIRQRHYSELLEQSATAEPAAVPAAKNTIKPRNKLALIRQCPALLEREVSTLTDKQRQISDARAVLAQTVVTMCQSGVSRAAAVRQIVSASRDGSLPLSLRQAAEIASARKGQRCGIGKSSLQEWVSIYMATENSAERLKMLAPGHHKSRAPEQIGWLPRFLAHWRNLNGPSLQAAYNSFRDEWEADYADQPAMQAACPSYHAVRRAMEKLPRRERARGRVSASAARALETYVKRDWSMMPVNGCWVSDGKSLNMKVAHPIHGRPFTPELTMVIDGRSRVVVGWSLALSENVIAVADAYRHAMSRFGKPLFTYSDNGGGEKNKTLDADITGIFPRLGIQHMTGIPGNPQARGIIERLNAVIPRSVAIKFGTYNGYGADRENVRITSRAINSAINALEKNKELNPVQRNALAKLPSWQQLLDVIEEEVEKYNNTHRHSSLPKVDGRHMTPMEAYRAALKEGGDEIEYLSVVELRDMFMPEQVRKARRGWLDLQNNSYFSEQLLAVDGEDVRVAYDIHDATRVVVRRMDGSFVCEAIWNGNTRAAVPVPAVQTAMEQRRQRRLNLNDQKRREIEAEGRPVLEAPTLPDFNFGQVLQGELQQAEQQNYHFLEADREHHQKTGTWDRK</sequence>
<dbReference type="Proteomes" id="UP000477739">
    <property type="component" value="Unassembled WGS sequence"/>
</dbReference>
<dbReference type="GO" id="GO:0003677">
    <property type="term" value="F:DNA binding"/>
    <property type="evidence" value="ECO:0007669"/>
    <property type="project" value="InterPro"/>
</dbReference>
<evidence type="ECO:0000313" key="4">
    <source>
        <dbReference type="Proteomes" id="UP000477739"/>
    </source>
</evidence>
<dbReference type="AlphaFoldDB" id="A0A6L6IRR6"/>
<dbReference type="Gene3D" id="2.30.30.130">
    <property type="entry name" value="Transposase, Mu, C-terminal"/>
    <property type="match status" value="1"/>
</dbReference>
<keyword evidence="4" id="KW-1185">Reference proteome</keyword>
<protein>
    <submittedName>
        <fullName evidence="3">DDE-type integrase/transposase/recombinase</fullName>
    </submittedName>
</protein>